<evidence type="ECO:0000313" key="2">
    <source>
        <dbReference type="EMBL" id="WOK05393.1"/>
    </source>
</evidence>
<dbReference type="EMBL" id="CP136051">
    <property type="protein sequence ID" value="WOK05393.1"/>
    <property type="molecule type" value="Genomic_DNA"/>
</dbReference>
<organism evidence="2 3">
    <name type="scientific">Imperialibacter roseus</name>
    <dbReference type="NCBI Taxonomy" id="1324217"/>
    <lineage>
        <taxon>Bacteria</taxon>
        <taxon>Pseudomonadati</taxon>
        <taxon>Bacteroidota</taxon>
        <taxon>Cytophagia</taxon>
        <taxon>Cytophagales</taxon>
        <taxon>Flammeovirgaceae</taxon>
        <taxon>Imperialibacter</taxon>
    </lineage>
</organism>
<dbReference type="PROSITE" id="PS51257">
    <property type="entry name" value="PROKAR_LIPOPROTEIN"/>
    <property type="match status" value="1"/>
</dbReference>
<protein>
    <recommendedName>
        <fullName evidence="4">DUF4595 domain-containing protein</fullName>
    </recommendedName>
</protein>
<dbReference type="Proteomes" id="UP001302349">
    <property type="component" value="Chromosome"/>
</dbReference>
<evidence type="ECO:0008006" key="4">
    <source>
        <dbReference type="Google" id="ProtNLM"/>
    </source>
</evidence>
<proteinExistence type="predicted"/>
<reference evidence="2 3" key="1">
    <citation type="journal article" date="2023" name="Microbiol. Resour. Announc.">
        <title>Complete Genome Sequence of Imperialibacter roseus strain P4T.</title>
        <authorList>
            <person name="Tizabi D.R."/>
            <person name="Bachvaroff T."/>
            <person name="Hill R.T."/>
        </authorList>
    </citation>
    <scope>NUCLEOTIDE SEQUENCE [LARGE SCALE GENOMIC DNA]</scope>
    <source>
        <strain evidence="2 3">P4T</strain>
    </source>
</reference>
<evidence type="ECO:0000256" key="1">
    <source>
        <dbReference type="SAM" id="SignalP"/>
    </source>
</evidence>
<gene>
    <name evidence="2" type="ORF">RT717_20135</name>
</gene>
<keyword evidence="3" id="KW-1185">Reference proteome</keyword>
<feature type="signal peptide" evidence="1">
    <location>
        <begin position="1"/>
        <end position="22"/>
    </location>
</feature>
<name>A0ABZ0ILR9_9BACT</name>
<accession>A0ABZ0ILR9</accession>
<dbReference type="RefSeq" id="WP_317488153.1">
    <property type="nucleotide sequence ID" value="NZ_CP136051.1"/>
</dbReference>
<sequence>MKVKFLNFFAATALVGMFAACSGDDDALPGENENPGSQKASIKLSFNPPPLFNASERQPAYAVIAMTDNNEVEVVSNKKVALSLKAGSYFTEAFEIPSATYRLSSFVVFNAEDKVVLATPQEGSLKGEELQMGLPLVVDGKAGGTIVANTEVGQVFVVEDAADFGYAVEVFGGKSDEVTLVSFSASVNVGGFVYDGIKPSVLITATDDEGNSWSVGRDIEGVENISIPTRFDNYYITWTHWGDVYERELTREELFEKRAVKLEGQKAPKRLKSETEYMLLAEGSKLESHVDYIYNEEGKLARRDFYHFNHDTNEWVLQLITWYEYKNGRLDNVKRTMDNTLLDTQQYYYRSDGKVSKVVQTGLNGGQEAVWLYNSQTDAFTGIRYSFDNGNFFTYYYEFDKGNIVSEYSGVGSTTGTSSSQKHYDSFINPHYLLGITDYFLRESSKNNLNGQTQSYAGSFPIYVPGQYTYTYQSGYPMEKQVKYVGYQNPTATYTSKTVYEYEN</sequence>
<evidence type="ECO:0000313" key="3">
    <source>
        <dbReference type="Proteomes" id="UP001302349"/>
    </source>
</evidence>
<keyword evidence="1" id="KW-0732">Signal</keyword>
<feature type="chain" id="PRO_5046212763" description="DUF4595 domain-containing protein" evidence="1">
    <location>
        <begin position="23"/>
        <end position="504"/>
    </location>
</feature>